<proteinExistence type="predicted"/>
<evidence type="ECO:0000313" key="2">
    <source>
        <dbReference type="Proteomes" id="UP001165122"/>
    </source>
</evidence>
<comment type="caution">
    <text evidence="1">The sequence shown here is derived from an EMBL/GenBank/DDBJ whole genome shotgun (WGS) entry which is preliminary data.</text>
</comment>
<dbReference type="AlphaFoldDB" id="A0A9W7AL38"/>
<reference evidence="2" key="1">
    <citation type="journal article" date="2023" name="Commun. Biol.">
        <title>Genome analysis of Parmales, the sister group of diatoms, reveals the evolutionary specialization of diatoms from phago-mixotrophs to photoautotrophs.</title>
        <authorList>
            <person name="Ban H."/>
            <person name="Sato S."/>
            <person name="Yoshikawa S."/>
            <person name="Yamada K."/>
            <person name="Nakamura Y."/>
            <person name="Ichinomiya M."/>
            <person name="Sato N."/>
            <person name="Blanc-Mathieu R."/>
            <person name="Endo H."/>
            <person name="Kuwata A."/>
            <person name="Ogata H."/>
        </authorList>
    </citation>
    <scope>NUCLEOTIDE SEQUENCE [LARGE SCALE GENOMIC DNA]</scope>
    <source>
        <strain evidence="2">NIES 3700</strain>
    </source>
</reference>
<organism evidence="1 2">
    <name type="scientific">Triparma laevis f. longispina</name>
    <dbReference type="NCBI Taxonomy" id="1714387"/>
    <lineage>
        <taxon>Eukaryota</taxon>
        <taxon>Sar</taxon>
        <taxon>Stramenopiles</taxon>
        <taxon>Ochrophyta</taxon>
        <taxon>Bolidophyceae</taxon>
        <taxon>Parmales</taxon>
        <taxon>Triparmaceae</taxon>
        <taxon>Triparma</taxon>
    </lineage>
</organism>
<protein>
    <submittedName>
        <fullName evidence="1">Uncharacterized protein</fullName>
    </submittedName>
</protein>
<dbReference type="EMBL" id="BRXW01000617">
    <property type="protein sequence ID" value="GMH70299.1"/>
    <property type="molecule type" value="Genomic_DNA"/>
</dbReference>
<dbReference type="Proteomes" id="UP001165122">
    <property type="component" value="Unassembled WGS sequence"/>
</dbReference>
<gene>
    <name evidence="1" type="ORF">TrLO_g1632</name>
</gene>
<keyword evidence="2" id="KW-1185">Reference proteome</keyword>
<evidence type="ECO:0000313" key="1">
    <source>
        <dbReference type="EMBL" id="GMH70299.1"/>
    </source>
</evidence>
<name>A0A9W7AL38_9STRA</name>
<accession>A0A9W7AL38</accession>
<sequence length="79" mass="8483">MLGNTTLAKDGAILKKLWAAMGGDELKLTKGSGDVLRWDGVTVGVAALRNYVSRRFAYLVKGVEGVTYPQSLTCSFCNV</sequence>